<dbReference type="PRINTS" id="PR00364">
    <property type="entry name" value="DISEASERSIST"/>
</dbReference>
<feature type="domain" description="Disease resistance N-terminal" evidence="9">
    <location>
        <begin position="2"/>
        <end position="59"/>
    </location>
</feature>
<evidence type="ECO:0000256" key="6">
    <source>
        <dbReference type="ARBA" id="ARBA00022840"/>
    </source>
</evidence>
<dbReference type="Pfam" id="PF18052">
    <property type="entry name" value="Rx_N"/>
    <property type="match status" value="1"/>
</dbReference>
<evidence type="ECO:0000259" key="10">
    <source>
        <dbReference type="Pfam" id="PF23559"/>
    </source>
</evidence>
<dbReference type="InterPro" id="IPR032675">
    <property type="entry name" value="LRR_dom_sf"/>
</dbReference>
<dbReference type="Pfam" id="PF00931">
    <property type="entry name" value="NB-ARC"/>
    <property type="match status" value="1"/>
</dbReference>
<dbReference type="InterPro" id="IPR042197">
    <property type="entry name" value="Apaf_helical"/>
</dbReference>
<dbReference type="Pfam" id="PF23559">
    <property type="entry name" value="WHD_DRP"/>
    <property type="match status" value="1"/>
</dbReference>
<reference evidence="12" key="2">
    <citation type="journal article" date="2024" name="Plant">
        <title>Genomic evolution and insights into agronomic trait innovations of Sesamum species.</title>
        <authorList>
            <person name="Miao H."/>
            <person name="Wang L."/>
            <person name="Qu L."/>
            <person name="Liu H."/>
            <person name="Sun Y."/>
            <person name="Le M."/>
            <person name="Wang Q."/>
            <person name="Wei S."/>
            <person name="Zheng Y."/>
            <person name="Lin W."/>
            <person name="Duan Y."/>
            <person name="Cao H."/>
            <person name="Xiong S."/>
            <person name="Wang X."/>
            <person name="Wei L."/>
            <person name="Li C."/>
            <person name="Ma Q."/>
            <person name="Ju M."/>
            <person name="Zhao R."/>
            <person name="Li G."/>
            <person name="Mu C."/>
            <person name="Tian Q."/>
            <person name="Mei H."/>
            <person name="Zhang T."/>
            <person name="Gao T."/>
            <person name="Zhang H."/>
        </authorList>
    </citation>
    <scope>NUCLEOTIDE SEQUENCE</scope>
    <source>
        <strain evidence="12">G02</strain>
    </source>
</reference>
<keyword evidence="5" id="KW-0611">Plant defense</keyword>
<dbReference type="GO" id="GO:0098542">
    <property type="term" value="P:defense response to other organism"/>
    <property type="evidence" value="ECO:0007669"/>
    <property type="project" value="TreeGrafter"/>
</dbReference>
<evidence type="ECO:0000256" key="5">
    <source>
        <dbReference type="ARBA" id="ARBA00022821"/>
    </source>
</evidence>
<dbReference type="InterPro" id="IPR058922">
    <property type="entry name" value="WHD_DRP"/>
</dbReference>
<evidence type="ECO:0000259" key="11">
    <source>
        <dbReference type="Pfam" id="PF23598"/>
    </source>
</evidence>
<dbReference type="PANTHER" id="PTHR23155">
    <property type="entry name" value="DISEASE RESISTANCE PROTEIN RP"/>
    <property type="match status" value="1"/>
</dbReference>
<dbReference type="FunFam" id="3.40.50.300:FF:001091">
    <property type="entry name" value="Probable disease resistance protein At1g61300"/>
    <property type="match status" value="1"/>
</dbReference>
<dbReference type="GO" id="GO:0005524">
    <property type="term" value="F:ATP binding"/>
    <property type="evidence" value="ECO:0007669"/>
    <property type="project" value="UniProtKB-KW"/>
</dbReference>
<name>A0AAW2UAB3_SESRA</name>
<evidence type="ECO:0000259" key="8">
    <source>
        <dbReference type="Pfam" id="PF00931"/>
    </source>
</evidence>
<evidence type="ECO:0000256" key="1">
    <source>
        <dbReference type="ARBA" id="ARBA00008894"/>
    </source>
</evidence>
<dbReference type="EMBL" id="JACGWJ010000006">
    <property type="protein sequence ID" value="KAL0414276.1"/>
    <property type="molecule type" value="Genomic_DNA"/>
</dbReference>
<evidence type="ECO:0000256" key="7">
    <source>
        <dbReference type="SAM" id="MobiDB-lite"/>
    </source>
</evidence>
<evidence type="ECO:0000259" key="9">
    <source>
        <dbReference type="Pfam" id="PF18052"/>
    </source>
</evidence>
<comment type="similarity">
    <text evidence="1">Belongs to the disease resistance NB-LRR family.</text>
</comment>
<dbReference type="Gene3D" id="1.10.10.10">
    <property type="entry name" value="Winged helix-like DNA-binding domain superfamily/Winged helix DNA-binding domain"/>
    <property type="match status" value="1"/>
</dbReference>
<comment type="caution">
    <text evidence="12">The sequence shown here is derived from an EMBL/GenBank/DDBJ whole genome shotgun (WGS) entry which is preliminary data.</text>
</comment>
<dbReference type="Gene3D" id="1.10.8.430">
    <property type="entry name" value="Helical domain of apoptotic protease-activating factors"/>
    <property type="match status" value="1"/>
</dbReference>
<dbReference type="GO" id="GO:0051607">
    <property type="term" value="P:defense response to virus"/>
    <property type="evidence" value="ECO:0007669"/>
    <property type="project" value="UniProtKB-ARBA"/>
</dbReference>
<dbReference type="Gene3D" id="3.80.10.10">
    <property type="entry name" value="Ribonuclease Inhibitor"/>
    <property type="match status" value="1"/>
</dbReference>
<dbReference type="InterPro" id="IPR055414">
    <property type="entry name" value="LRR_R13L4/SHOC2-like"/>
</dbReference>
<gene>
    <name evidence="12" type="ORF">Sradi_1629300</name>
</gene>
<evidence type="ECO:0000313" key="12">
    <source>
        <dbReference type="EMBL" id="KAL0414276.1"/>
    </source>
</evidence>
<accession>A0AAW2UAB3</accession>
<dbReference type="SUPFAM" id="SSF52058">
    <property type="entry name" value="L domain-like"/>
    <property type="match status" value="1"/>
</dbReference>
<feature type="domain" description="Disease resistance R13L4/SHOC-2-like LRR" evidence="11">
    <location>
        <begin position="615"/>
        <end position="918"/>
    </location>
</feature>
<organism evidence="12">
    <name type="scientific">Sesamum radiatum</name>
    <name type="common">Black benniseed</name>
    <dbReference type="NCBI Taxonomy" id="300843"/>
    <lineage>
        <taxon>Eukaryota</taxon>
        <taxon>Viridiplantae</taxon>
        <taxon>Streptophyta</taxon>
        <taxon>Embryophyta</taxon>
        <taxon>Tracheophyta</taxon>
        <taxon>Spermatophyta</taxon>
        <taxon>Magnoliopsida</taxon>
        <taxon>eudicotyledons</taxon>
        <taxon>Gunneridae</taxon>
        <taxon>Pentapetalae</taxon>
        <taxon>asterids</taxon>
        <taxon>lamiids</taxon>
        <taxon>Lamiales</taxon>
        <taxon>Pedaliaceae</taxon>
        <taxon>Sesamum</taxon>
    </lineage>
</organism>
<dbReference type="Gene3D" id="1.20.5.4130">
    <property type="match status" value="1"/>
</dbReference>
<feature type="region of interest" description="Disordered" evidence="7">
    <location>
        <begin position="324"/>
        <end position="366"/>
    </location>
</feature>
<evidence type="ECO:0000256" key="4">
    <source>
        <dbReference type="ARBA" id="ARBA00022741"/>
    </source>
</evidence>
<dbReference type="InterPro" id="IPR036388">
    <property type="entry name" value="WH-like_DNA-bd_sf"/>
</dbReference>
<dbReference type="FunFam" id="1.10.10.10:FF:000322">
    <property type="entry name" value="Probable disease resistance protein At1g63360"/>
    <property type="match status" value="1"/>
</dbReference>
<dbReference type="Pfam" id="PF23598">
    <property type="entry name" value="LRR_14"/>
    <property type="match status" value="1"/>
</dbReference>
<dbReference type="InterPro" id="IPR002182">
    <property type="entry name" value="NB-ARC"/>
</dbReference>
<keyword evidence="2" id="KW-0433">Leucine-rich repeat</keyword>
<dbReference type="GO" id="GO:0043531">
    <property type="term" value="F:ADP binding"/>
    <property type="evidence" value="ECO:0007669"/>
    <property type="project" value="InterPro"/>
</dbReference>
<feature type="domain" description="NB-ARC" evidence="8">
    <location>
        <begin position="139"/>
        <end position="315"/>
    </location>
</feature>
<dbReference type="AlphaFoldDB" id="A0AAW2UAB3"/>
<dbReference type="PANTHER" id="PTHR23155:SF1185">
    <property type="entry name" value="DISEASE RESISTANCE RPP8-LIKE PROTEIN 3-RELATED"/>
    <property type="match status" value="1"/>
</dbReference>
<feature type="domain" description="Disease resistance protein winged helix" evidence="10">
    <location>
        <begin position="456"/>
        <end position="530"/>
    </location>
</feature>
<protein>
    <submittedName>
        <fullName evidence="12">Disease resistance protein RPP8</fullName>
    </submittedName>
</protein>
<reference evidence="12" key="1">
    <citation type="submission" date="2020-06" db="EMBL/GenBank/DDBJ databases">
        <authorList>
            <person name="Li T."/>
            <person name="Hu X."/>
            <person name="Zhang T."/>
            <person name="Song X."/>
            <person name="Zhang H."/>
            <person name="Dai N."/>
            <person name="Sheng W."/>
            <person name="Hou X."/>
            <person name="Wei L."/>
        </authorList>
    </citation>
    <scope>NUCLEOTIDE SEQUENCE</scope>
    <source>
        <strain evidence="12">G02</strain>
        <tissue evidence="12">Leaf</tissue>
    </source>
</reference>
<dbReference type="Gene3D" id="3.40.50.300">
    <property type="entry name" value="P-loop containing nucleotide triphosphate hydrolases"/>
    <property type="match status" value="1"/>
</dbReference>
<dbReference type="InterPro" id="IPR041118">
    <property type="entry name" value="Rx_N"/>
</dbReference>
<keyword evidence="6" id="KW-0067">ATP-binding</keyword>
<dbReference type="SUPFAM" id="SSF52540">
    <property type="entry name" value="P-loop containing nucleoside triphosphate hydrolases"/>
    <property type="match status" value="2"/>
</dbReference>
<keyword evidence="4" id="KW-0547">Nucleotide-binding</keyword>
<proteinExistence type="inferred from homology"/>
<sequence>MHEVKNSPELRGRIELLQMKLRQLLSILEIADFRQDADDGIRRWIAETREAAYNIDDLLLVAVSSRKEGSFLKKYTVSKGGTNLNNLERKIKVIEEKISTLVSDSRIRNIEQRQRETQSRAWLTRECSRYVEDDFVGLDKEVQELVARLVKEDGDRSYQVVSITGMAGIGKTTMAKRIYHHADVQSRFHAFAWVCVSQQWQEEDVVREILNKLEPERASEINRMAAAELDMELVEVQKWKRCLIVLDDVWKTDVWDKLRFPFPVRQVKSKVIITTRNREVARYIECAGTSCYLYEQKHLNEEESWDLLKKKVYHALNITGEHEMSSTFEEDDTASSTDGYRSCLSDEEEDEAVDQLQTSSSEDSIQDRRNQMDMEKLGKEMVAQCGGLPLAIIALGELLMTKSTISEWRTVHQNLTSYLRRGPSSRENGRVHEALALSYADLPDHLKLCFLHIGSFWEDSKVSTRKLYQLWAAEGFKSQESYQVEGKESIMDMAECYLGELVQRCMVQVHVDEATSRFKSCRLDDLTRDFCLVKGKEENFVKKVPPRYEPPELVGSPSTSSMATSISTIRRVSIAVDNDFDNYFPPRRENLEHIRSAMFFAKASNRRNLQTALDFLCTEFKLLRVLDVERFDFGEKLPESIGNLVHLRYLSLRGSQFEKLPSSIGNLKYLQTLDLRAPLRVCVTVPNVLSKLNHLKHLYLPPSHKSTGKLQLSSTTELEILKNFDTKVSDYRDILKLTKLQKLAVIVSPETENLAAIVNYLKTEQNHIRDYSFRVHYNFQSEREFTVLRQLLSLTNLRKLDLGGPINRLPDHCHFAESLTKLTLRSSGLKQDPMPTLEKLPNLYSLRLRNAFEGNKICCSSQGFPQLRILEILGLSSLEDWTIEEGAMPNLYALKIDECSKLKMFPGGIKHIAPLRELVIANMPADFKNRIRTGQDERGEDFHKVEHIKLIRITETGGPNGKRLEKQQSGMQHKLIINSANTIIPFNILNLFRISFRIYYRLLSDIFLIGRTFFVWTAAKFWSISAKGMVNFMNNATDLRDLLVK</sequence>
<evidence type="ECO:0000256" key="3">
    <source>
        <dbReference type="ARBA" id="ARBA00022737"/>
    </source>
</evidence>
<dbReference type="InterPro" id="IPR044974">
    <property type="entry name" value="Disease_R_plants"/>
</dbReference>
<dbReference type="InterPro" id="IPR027417">
    <property type="entry name" value="P-loop_NTPase"/>
</dbReference>
<keyword evidence="3" id="KW-0677">Repeat</keyword>
<evidence type="ECO:0000256" key="2">
    <source>
        <dbReference type="ARBA" id="ARBA00022614"/>
    </source>
</evidence>